<keyword evidence="2" id="KW-0646">Protease inhibitor</keyword>
<evidence type="ECO:0000313" key="5">
    <source>
        <dbReference type="Proteomes" id="UP000019116"/>
    </source>
</evidence>
<dbReference type="Gramene" id="TraesCS6A02G079800.1">
    <property type="protein sequence ID" value="TraesCS6A02G079800.1.cds1"/>
    <property type="gene ID" value="TraesCS6A02G079800"/>
</dbReference>
<dbReference type="Proteomes" id="UP000019116">
    <property type="component" value="Chromosome 6A"/>
</dbReference>
<evidence type="ECO:0000256" key="2">
    <source>
        <dbReference type="ARBA" id="ARBA00022690"/>
    </source>
</evidence>
<dbReference type="Gramene" id="TraesJAG6A03G03256580.1">
    <property type="protein sequence ID" value="TraesJAG6A03G03256580.1.CDS1"/>
    <property type="gene ID" value="TraesJAG6A03G03256580"/>
</dbReference>
<keyword evidence="5" id="KW-1185">Reference proteome</keyword>
<dbReference type="AlphaFoldDB" id="A0A3B6NKQ1"/>
<dbReference type="PROSITE" id="PS00285">
    <property type="entry name" value="POTATO_INHIBITOR"/>
    <property type="match status" value="1"/>
</dbReference>
<dbReference type="Pfam" id="PF00280">
    <property type="entry name" value="potato_inhibit"/>
    <property type="match status" value="1"/>
</dbReference>
<reference evidence="4" key="2">
    <citation type="submission" date="2018-10" db="UniProtKB">
        <authorList>
            <consortium name="EnsemblPlants"/>
        </authorList>
    </citation>
    <scope>IDENTIFICATION</scope>
</reference>
<accession>A0A3B6NKQ1</accession>
<dbReference type="Gramene" id="TraesMAC6A03G03260040.1">
    <property type="protein sequence ID" value="TraesMAC6A03G03260040.1.CDS1"/>
    <property type="gene ID" value="TraesMAC6A03G03260040"/>
</dbReference>
<dbReference type="Gramene" id="TraesWEE_scaffold_026985_01G000100.1">
    <property type="protein sequence ID" value="TraesWEE_scaffold_026985_01G000100.1"/>
    <property type="gene ID" value="TraesWEE_scaffold_026985_01G000100"/>
</dbReference>
<dbReference type="PANTHER" id="PTHR33091:SF92">
    <property type="entry name" value="OS02G0124300 PROTEIN"/>
    <property type="match status" value="1"/>
</dbReference>
<dbReference type="GO" id="GO:0004867">
    <property type="term" value="F:serine-type endopeptidase inhibitor activity"/>
    <property type="evidence" value="ECO:0007669"/>
    <property type="project" value="UniProtKB-KW"/>
</dbReference>
<dbReference type="GO" id="GO:0009611">
    <property type="term" value="P:response to wounding"/>
    <property type="evidence" value="ECO:0007669"/>
    <property type="project" value="InterPro"/>
</dbReference>
<dbReference type="Gramene" id="TraesNOR6A03G03291880.1">
    <property type="protein sequence ID" value="TraesNOR6A03G03291880.1.CDS1"/>
    <property type="gene ID" value="TraesNOR6A03G03291880"/>
</dbReference>
<dbReference type="Gramene" id="TraesSTA6A03G03250880.1">
    <property type="protein sequence ID" value="TraesSTA6A03G03250880.1.CDS1"/>
    <property type="gene ID" value="TraesSTA6A03G03250880"/>
</dbReference>
<reference evidence="4" key="1">
    <citation type="submission" date="2018-08" db="EMBL/GenBank/DDBJ databases">
        <authorList>
            <person name="Rossello M."/>
        </authorList>
    </citation>
    <scope>NUCLEOTIDE SEQUENCE [LARGE SCALE GENOMIC DNA]</scope>
    <source>
        <strain evidence="4">cv. Chinese Spring</strain>
    </source>
</reference>
<dbReference type="PANTHER" id="PTHR33091">
    <property type="entry name" value="PROTEIN, PUTATIVE, EXPRESSED-RELATED"/>
    <property type="match status" value="1"/>
</dbReference>
<evidence type="ECO:0000256" key="3">
    <source>
        <dbReference type="ARBA" id="ARBA00022900"/>
    </source>
</evidence>
<dbReference type="Gramene" id="TraesCAD_scaffold_002166_01G000300.1">
    <property type="protein sequence ID" value="TraesCAD_scaffold_002166_01G000300.1"/>
    <property type="gene ID" value="TraesCAD_scaffold_002166_01G000300"/>
</dbReference>
<evidence type="ECO:0000256" key="1">
    <source>
        <dbReference type="ARBA" id="ARBA00008210"/>
    </source>
</evidence>
<keyword evidence="3" id="KW-0722">Serine protease inhibitor</keyword>
<dbReference type="Gramene" id="TraesCS6A03G0181400.1">
    <property type="protein sequence ID" value="TraesCS6A03G0181400.1.CDS1"/>
    <property type="gene ID" value="TraesCS6A03G0181400"/>
</dbReference>
<dbReference type="SUPFAM" id="SSF54654">
    <property type="entry name" value="CI-2 family of serine protease inhibitors"/>
    <property type="match status" value="1"/>
</dbReference>
<dbReference type="OrthoDB" id="10013825at2759"/>
<dbReference type="EnsemblPlants" id="TraesCS6A02G079800.1">
    <property type="protein sequence ID" value="TraesCS6A02G079800.1.cds1"/>
    <property type="gene ID" value="TraesCS6A02G079800"/>
</dbReference>
<protein>
    <submittedName>
        <fullName evidence="4">Uncharacterized protein</fullName>
    </submittedName>
</protein>
<dbReference type="Gramene" id="TraesRN6A0100144700.1">
    <property type="protein sequence ID" value="TraesRN6A0100144700.1"/>
    <property type="gene ID" value="TraesRN6A0100144700"/>
</dbReference>
<dbReference type="Gramene" id="TraesSYM6A03G03201000.1">
    <property type="protein sequence ID" value="TraesSYM6A03G03201000.1.CDS1"/>
    <property type="gene ID" value="TraesSYM6A03G03201000"/>
</dbReference>
<dbReference type="InterPro" id="IPR000864">
    <property type="entry name" value="Prot_inh_pot1"/>
</dbReference>
<dbReference type="SMR" id="A0A3B6NKQ1"/>
<evidence type="ECO:0000313" key="4">
    <source>
        <dbReference type="EnsemblPlants" id="TraesCS6A02G079800.1.cds1"/>
    </source>
</evidence>
<dbReference type="InterPro" id="IPR036354">
    <property type="entry name" value="Prot_inh_pot1_sf"/>
</dbReference>
<dbReference type="Gramene" id="TraesLAC6A03G03214870.1">
    <property type="protein sequence ID" value="TraesLAC6A03G03214870.1.CDS1"/>
    <property type="gene ID" value="TraesLAC6A03G03214870"/>
</dbReference>
<comment type="similarity">
    <text evidence="1">Belongs to the protease inhibitor I13 (potato type I serine protease inhibitor) family.</text>
</comment>
<dbReference type="Gramene" id="TraesPARA_EIv1.0_1906410.1">
    <property type="protein sequence ID" value="TraesPARA_EIv1.0_1906410.1.CDS1"/>
    <property type="gene ID" value="TraesPARA_EIv1.0_1906410"/>
</dbReference>
<dbReference type="Gramene" id="TraesRN6B0100256100.1">
    <property type="protein sequence ID" value="TraesRN6B0100256100.1"/>
    <property type="gene ID" value="TraesRN6B0100256100"/>
</dbReference>
<sequence length="78" mass="8367">MGRAMAVGGAGAVDDGKSSWPEVVGWDGFTAMIKIKADRQDVTIEFHAVGDNVSPDEDDHRVRVFLDQQIVAQTPVVG</sequence>
<organism evidence="4">
    <name type="scientific">Triticum aestivum</name>
    <name type="common">Wheat</name>
    <dbReference type="NCBI Taxonomy" id="4565"/>
    <lineage>
        <taxon>Eukaryota</taxon>
        <taxon>Viridiplantae</taxon>
        <taxon>Streptophyta</taxon>
        <taxon>Embryophyta</taxon>
        <taxon>Tracheophyta</taxon>
        <taxon>Spermatophyta</taxon>
        <taxon>Magnoliopsida</taxon>
        <taxon>Liliopsida</taxon>
        <taxon>Poales</taxon>
        <taxon>Poaceae</taxon>
        <taxon>BOP clade</taxon>
        <taxon>Pooideae</taxon>
        <taxon>Triticodae</taxon>
        <taxon>Triticeae</taxon>
        <taxon>Triticinae</taxon>
        <taxon>Triticum</taxon>
    </lineage>
</organism>
<dbReference type="Gene3D" id="3.30.10.10">
    <property type="entry name" value="Trypsin Inhibitor V, subunit A"/>
    <property type="match status" value="1"/>
</dbReference>
<proteinExistence type="inferred from homology"/>
<name>A0A3B6NKQ1_WHEAT</name>